<sequence length="163" mass="18175">MNADALQIVEVDFHNPGHMQALVQLLDHYAHDPMGGGTGLDPQVKAELPQRLAGFAGAHSWLGWGDQQPVALLNAFDGFSTFRARPLLNIHDLVVHADYRGRGLARRMLDVAGQWARQRDYCKLTLEVLSNNRSAMAAYRAAGFEAYELDPQAGQAQFWQKYL</sequence>
<evidence type="ECO:0000259" key="3">
    <source>
        <dbReference type="PROSITE" id="PS51186"/>
    </source>
</evidence>
<dbReference type="EMBL" id="JAPNOA010000058">
    <property type="protein sequence ID" value="MCY0967036.1"/>
    <property type="molecule type" value="Genomic_DNA"/>
</dbReference>
<feature type="domain" description="N-acetyltransferase" evidence="3">
    <location>
        <begin position="9"/>
        <end position="163"/>
    </location>
</feature>
<evidence type="ECO:0000256" key="2">
    <source>
        <dbReference type="ARBA" id="ARBA00023315"/>
    </source>
</evidence>
<evidence type="ECO:0000256" key="1">
    <source>
        <dbReference type="ARBA" id="ARBA00022679"/>
    </source>
</evidence>
<keyword evidence="5" id="KW-1185">Reference proteome</keyword>
<accession>A0A9X3EME4</accession>
<keyword evidence="1" id="KW-0808">Transferase</keyword>
<protein>
    <submittedName>
        <fullName evidence="4">GNAT family N-acetyltransferase</fullName>
    </submittedName>
</protein>
<dbReference type="InterPro" id="IPR016181">
    <property type="entry name" value="Acyl_CoA_acyltransferase"/>
</dbReference>
<dbReference type="InterPro" id="IPR050680">
    <property type="entry name" value="YpeA/RimI_acetyltransf"/>
</dbReference>
<dbReference type="SUPFAM" id="SSF55729">
    <property type="entry name" value="Acyl-CoA N-acyltransferases (Nat)"/>
    <property type="match status" value="1"/>
</dbReference>
<name>A0A9X3EME4_9GAMM</name>
<dbReference type="PANTHER" id="PTHR43420">
    <property type="entry name" value="ACETYLTRANSFERASE"/>
    <property type="match status" value="1"/>
</dbReference>
<organism evidence="4 5">
    <name type="scientific">Parathalassolituus penaei</name>
    <dbReference type="NCBI Taxonomy" id="2997323"/>
    <lineage>
        <taxon>Bacteria</taxon>
        <taxon>Pseudomonadati</taxon>
        <taxon>Pseudomonadota</taxon>
        <taxon>Gammaproteobacteria</taxon>
        <taxon>Oceanospirillales</taxon>
        <taxon>Oceanospirillaceae</taxon>
        <taxon>Parathalassolituus</taxon>
    </lineage>
</organism>
<proteinExistence type="predicted"/>
<dbReference type="Pfam" id="PF00583">
    <property type="entry name" value="Acetyltransf_1"/>
    <property type="match status" value="1"/>
</dbReference>
<dbReference type="RefSeq" id="WP_283175241.1">
    <property type="nucleotide sequence ID" value="NZ_JAPNOA010000058.1"/>
</dbReference>
<dbReference type="InterPro" id="IPR000182">
    <property type="entry name" value="GNAT_dom"/>
</dbReference>
<dbReference type="PANTHER" id="PTHR43420:SF47">
    <property type="entry name" value="N-ACETYLTRANSFERASE DOMAIN-CONTAINING PROTEIN"/>
    <property type="match status" value="1"/>
</dbReference>
<dbReference type="Proteomes" id="UP001150830">
    <property type="component" value="Unassembled WGS sequence"/>
</dbReference>
<dbReference type="AlphaFoldDB" id="A0A9X3EME4"/>
<evidence type="ECO:0000313" key="5">
    <source>
        <dbReference type="Proteomes" id="UP001150830"/>
    </source>
</evidence>
<dbReference type="CDD" id="cd04301">
    <property type="entry name" value="NAT_SF"/>
    <property type="match status" value="1"/>
</dbReference>
<dbReference type="PROSITE" id="PS51186">
    <property type="entry name" value="GNAT"/>
    <property type="match status" value="1"/>
</dbReference>
<comment type="caution">
    <text evidence="4">The sequence shown here is derived from an EMBL/GenBank/DDBJ whole genome shotgun (WGS) entry which is preliminary data.</text>
</comment>
<gene>
    <name evidence="4" type="ORF">OUO13_17800</name>
</gene>
<keyword evidence="2" id="KW-0012">Acyltransferase</keyword>
<evidence type="ECO:0000313" key="4">
    <source>
        <dbReference type="EMBL" id="MCY0967036.1"/>
    </source>
</evidence>
<dbReference type="GO" id="GO:0016747">
    <property type="term" value="F:acyltransferase activity, transferring groups other than amino-acyl groups"/>
    <property type="evidence" value="ECO:0007669"/>
    <property type="project" value="InterPro"/>
</dbReference>
<reference evidence="4" key="1">
    <citation type="submission" date="2022-11" db="EMBL/GenBank/DDBJ databases">
        <title>Parathalassolutuus dongxingensis gen. nov., sp. nov., a novel member of family Oceanospirillaceae isolated from a coastal shrimp pond in Guangxi, China.</title>
        <authorList>
            <person name="Chen H."/>
        </authorList>
    </citation>
    <scope>NUCLEOTIDE SEQUENCE</scope>
    <source>
        <strain evidence="4">G-43</strain>
    </source>
</reference>
<dbReference type="Gene3D" id="3.40.630.30">
    <property type="match status" value="1"/>
</dbReference>